<protein>
    <submittedName>
        <fullName evidence="4">Nucleoside hydrolase</fullName>
    </submittedName>
</protein>
<dbReference type="GO" id="GO:0006152">
    <property type="term" value="P:purine nucleoside catabolic process"/>
    <property type="evidence" value="ECO:0007669"/>
    <property type="project" value="TreeGrafter"/>
</dbReference>
<keyword evidence="2" id="KW-0326">Glycosidase</keyword>
<reference evidence="4 5" key="1">
    <citation type="submission" date="2018-06" db="EMBL/GenBank/DDBJ databases">
        <title>Sphaerisporangium craniellae sp. nov., isolated from a marine sponge in the South China Sea.</title>
        <authorList>
            <person name="Li L."/>
        </authorList>
    </citation>
    <scope>NUCLEOTIDE SEQUENCE [LARGE SCALE GENOMIC DNA]</scope>
    <source>
        <strain evidence="4 5">LHW63015</strain>
    </source>
</reference>
<dbReference type="Proteomes" id="UP000253303">
    <property type="component" value="Unassembled WGS sequence"/>
</dbReference>
<dbReference type="OrthoDB" id="9797882at2"/>
<gene>
    <name evidence="4" type="ORF">DP939_37395</name>
</gene>
<evidence type="ECO:0000313" key="5">
    <source>
        <dbReference type="Proteomes" id="UP000253303"/>
    </source>
</evidence>
<dbReference type="InterPro" id="IPR036452">
    <property type="entry name" value="Ribo_hydro-like"/>
</dbReference>
<feature type="domain" description="Inosine/uridine-preferring nucleoside hydrolase" evidence="3">
    <location>
        <begin position="7"/>
        <end position="303"/>
    </location>
</feature>
<evidence type="ECO:0000259" key="3">
    <source>
        <dbReference type="Pfam" id="PF01156"/>
    </source>
</evidence>
<dbReference type="GO" id="GO:0005829">
    <property type="term" value="C:cytosol"/>
    <property type="evidence" value="ECO:0007669"/>
    <property type="project" value="TreeGrafter"/>
</dbReference>
<sequence>MSDVRTVIHDHDGGLDDILSLLLLTRYGNVALRGVTVTPADCLLAPALSVTRKVLAMTGLPHVPVAAGELQGRNPFPLEWRIDALRMDALPVLNRPGPLGGEPVDLPAHRQLAAWLLAAEAPVTVLATGPMTNLAWCLDRHPEVEPKIAEVVFMGGALDVPGNVDQPGHDGSAEWNIYWDPDAAQRVFDSGVPVTMFPLDITDLVPIIGEFACAFGEHYGNPVSDLAGTLLAMTFGTLETTGMPYCGWDSLTTSYLAVPDMFEFETARCRVVTTGPSQGRTVRDPAGRPVKCARTVDPDHFYKHCLATLT</sequence>
<evidence type="ECO:0000256" key="1">
    <source>
        <dbReference type="ARBA" id="ARBA00022801"/>
    </source>
</evidence>
<dbReference type="GO" id="GO:0008477">
    <property type="term" value="F:purine nucleosidase activity"/>
    <property type="evidence" value="ECO:0007669"/>
    <property type="project" value="TreeGrafter"/>
</dbReference>
<dbReference type="PANTHER" id="PTHR12304:SF46">
    <property type="entry name" value="INOSINE-ADENOSINE-GUANOSINE-NUCLEOSIDE HYDROLASE"/>
    <property type="match status" value="1"/>
</dbReference>
<dbReference type="InterPro" id="IPR001910">
    <property type="entry name" value="Inosine/uridine_hydrolase_dom"/>
</dbReference>
<dbReference type="Gene3D" id="3.90.245.10">
    <property type="entry name" value="Ribonucleoside hydrolase-like"/>
    <property type="match status" value="1"/>
</dbReference>
<dbReference type="AlphaFoldDB" id="A0A366LNV5"/>
<dbReference type="PANTHER" id="PTHR12304">
    <property type="entry name" value="INOSINE-URIDINE PREFERRING NUCLEOSIDE HYDROLASE"/>
    <property type="match status" value="1"/>
</dbReference>
<name>A0A366LNV5_9ACTN</name>
<dbReference type="Pfam" id="PF01156">
    <property type="entry name" value="IU_nuc_hydro"/>
    <property type="match status" value="1"/>
</dbReference>
<proteinExistence type="predicted"/>
<comment type="caution">
    <text evidence="4">The sequence shown here is derived from an EMBL/GenBank/DDBJ whole genome shotgun (WGS) entry which is preliminary data.</text>
</comment>
<dbReference type="SUPFAM" id="SSF53590">
    <property type="entry name" value="Nucleoside hydrolase"/>
    <property type="match status" value="1"/>
</dbReference>
<dbReference type="EMBL" id="QMEY01000026">
    <property type="protein sequence ID" value="RBQ15079.1"/>
    <property type="molecule type" value="Genomic_DNA"/>
</dbReference>
<dbReference type="InterPro" id="IPR023186">
    <property type="entry name" value="IUNH"/>
</dbReference>
<evidence type="ECO:0000313" key="4">
    <source>
        <dbReference type="EMBL" id="RBQ15079.1"/>
    </source>
</evidence>
<organism evidence="4 5">
    <name type="scientific">Spongiactinospora rosea</name>
    <dbReference type="NCBI Taxonomy" id="2248750"/>
    <lineage>
        <taxon>Bacteria</taxon>
        <taxon>Bacillati</taxon>
        <taxon>Actinomycetota</taxon>
        <taxon>Actinomycetes</taxon>
        <taxon>Streptosporangiales</taxon>
        <taxon>Streptosporangiaceae</taxon>
        <taxon>Spongiactinospora</taxon>
    </lineage>
</organism>
<dbReference type="RefSeq" id="WP_113985564.1">
    <property type="nucleotide sequence ID" value="NZ_QMEY01000026.1"/>
</dbReference>
<keyword evidence="5" id="KW-1185">Reference proteome</keyword>
<accession>A0A366LNV5</accession>
<keyword evidence="1 4" id="KW-0378">Hydrolase</keyword>
<evidence type="ECO:0000256" key="2">
    <source>
        <dbReference type="ARBA" id="ARBA00023295"/>
    </source>
</evidence>